<dbReference type="GO" id="GO:0016747">
    <property type="term" value="F:acyltransferase activity, transferring groups other than amino-acyl groups"/>
    <property type="evidence" value="ECO:0007669"/>
    <property type="project" value="InterPro"/>
</dbReference>
<evidence type="ECO:0000256" key="2">
    <source>
        <dbReference type="ARBA" id="ARBA00022679"/>
    </source>
</evidence>
<dbReference type="AlphaFoldDB" id="D6PGK4"/>
<dbReference type="Pfam" id="PF00195">
    <property type="entry name" value="Chal_sti_synt_N"/>
    <property type="match status" value="1"/>
</dbReference>
<evidence type="ECO:0000256" key="1">
    <source>
        <dbReference type="ARBA" id="ARBA00005531"/>
    </source>
</evidence>
<dbReference type="EMBL" id="GU943047">
    <property type="protein sequence ID" value="ADD94855.1"/>
    <property type="molecule type" value="Genomic_DNA"/>
</dbReference>
<protein>
    <submittedName>
        <fullName evidence="6">Naringenin chalcone synthase</fullName>
    </submittedName>
</protein>
<dbReference type="Gene3D" id="3.40.47.10">
    <property type="match status" value="2"/>
</dbReference>
<dbReference type="InterPro" id="IPR011141">
    <property type="entry name" value="Polyketide_synthase_type-III"/>
</dbReference>
<proteinExistence type="inferred from homology"/>
<evidence type="ECO:0000259" key="5">
    <source>
        <dbReference type="Pfam" id="PF02797"/>
    </source>
</evidence>
<dbReference type="SUPFAM" id="SSF53901">
    <property type="entry name" value="Thiolase-like"/>
    <property type="match status" value="2"/>
</dbReference>
<sequence length="363" mass="38966">MPLIFHGIGTAVPSRRLSQADAVQVAHRINAETPEQTRLLSRIYQKTKVLSRGSVLLEKDGDDGTIQERLSFYGAESPSTAERMQAFDDYAGGLALEAAAKALSDGDISSAAITHLVTVSCTGFQSPGVDLFLMDQLELSPSVQRTHVGFMGCHGAMNGLRVAHALAEMDPMAVVLLCAVELCSLHMAYGWHPEKVVANALFADGAAAVVASANPSPVHQSLALRRSGSMVIPKSADLMHWEIGDHGFAMGLSPLVPETVGAALLPWLRDWLNDVDIELEAVTSWAVHPGGPKILSTCAEVLSLEPNRLLDSRAVLQDHGNMSSATILFILERLRRRERSGPCLALAFGPGLSAEVALFDRKY</sequence>
<dbReference type="PANTHER" id="PTHR11877">
    <property type="entry name" value="HYDROXYMETHYLGLUTARYL-COA SYNTHASE"/>
    <property type="match status" value="1"/>
</dbReference>
<name>D6PGK4_9BACT</name>
<accession>D6PGK4</accession>
<dbReference type="InterPro" id="IPR001099">
    <property type="entry name" value="Chalcone/stilbene_synt_N"/>
</dbReference>
<evidence type="ECO:0000259" key="4">
    <source>
        <dbReference type="Pfam" id="PF00195"/>
    </source>
</evidence>
<dbReference type="InterPro" id="IPR016039">
    <property type="entry name" value="Thiolase-like"/>
</dbReference>
<feature type="domain" description="Chalcone/stilbene synthase N-terminal" evidence="4">
    <location>
        <begin position="7"/>
        <end position="215"/>
    </location>
</feature>
<keyword evidence="2" id="KW-0808">Transferase</keyword>
<evidence type="ECO:0000313" key="6">
    <source>
        <dbReference type="EMBL" id="ADD94855.1"/>
    </source>
</evidence>
<dbReference type="PIRSF" id="PIRSF000451">
    <property type="entry name" value="PKS_III"/>
    <property type="match status" value="1"/>
</dbReference>
<feature type="domain" description="Chalcone/stilbene synthase C-terminal" evidence="5">
    <location>
        <begin position="229"/>
        <end position="358"/>
    </location>
</feature>
<reference evidence="6" key="1">
    <citation type="journal article" date="2010" name="ISME J.">
        <title>Metagenome of the Mediterranean deep chlorophyll maximum studied by direct and fosmid library 454 pyrosequencing.</title>
        <authorList>
            <person name="Ghai R."/>
            <person name="Martin-Cuadrado A.B."/>
            <person name="Molto A.G."/>
            <person name="Heredia I.G."/>
            <person name="Cabrera R."/>
            <person name="Martin J."/>
            <person name="Verdu M."/>
            <person name="Deschamps P."/>
            <person name="Moreira D."/>
            <person name="Lopez-Garcia P."/>
            <person name="Mira A."/>
            <person name="Rodriguez-Valera F."/>
        </authorList>
    </citation>
    <scope>NUCLEOTIDE SEQUENCE</scope>
</reference>
<organism evidence="6">
    <name type="scientific">uncultured marine bacterium MedDCM-OCT-S04-C72</name>
    <dbReference type="NCBI Taxonomy" id="743060"/>
    <lineage>
        <taxon>Bacteria</taxon>
        <taxon>environmental samples</taxon>
    </lineage>
</organism>
<dbReference type="CDD" id="cd00831">
    <property type="entry name" value="CHS_like"/>
    <property type="match status" value="1"/>
</dbReference>
<dbReference type="GO" id="GO:0030639">
    <property type="term" value="P:polyketide biosynthetic process"/>
    <property type="evidence" value="ECO:0007669"/>
    <property type="project" value="TreeGrafter"/>
</dbReference>
<dbReference type="Pfam" id="PF02797">
    <property type="entry name" value="Chal_sti_synt_C"/>
    <property type="match status" value="1"/>
</dbReference>
<dbReference type="PANTHER" id="PTHR11877:SF46">
    <property type="entry name" value="TYPE III POLYKETIDE SYNTHASE A"/>
    <property type="match status" value="1"/>
</dbReference>
<dbReference type="InterPro" id="IPR012328">
    <property type="entry name" value="Chalcone/stilbene_synt_C"/>
</dbReference>
<feature type="active site" description="Acyl-thioester intermediate" evidence="3">
    <location>
        <position position="153"/>
    </location>
</feature>
<evidence type="ECO:0000256" key="3">
    <source>
        <dbReference type="PIRSR" id="PIRSR000451-1"/>
    </source>
</evidence>
<comment type="similarity">
    <text evidence="1">Belongs to the thiolase-like superfamily. Chalcone/stilbene synthases family.</text>
</comment>